<evidence type="ECO:0000256" key="3">
    <source>
        <dbReference type="SAM" id="MobiDB-lite"/>
    </source>
</evidence>
<dbReference type="Proteomes" id="UP001159405">
    <property type="component" value="Unassembled WGS sequence"/>
</dbReference>
<dbReference type="InterPro" id="IPR036054">
    <property type="entry name" value="BTG-like_sf"/>
</dbReference>
<name>A0ABN8N175_9CNID</name>
<evidence type="ECO:0000313" key="6">
    <source>
        <dbReference type="Proteomes" id="UP001159405"/>
    </source>
</evidence>
<organism evidence="5 6">
    <name type="scientific">Porites lobata</name>
    <dbReference type="NCBI Taxonomy" id="104759"/>
    <lineage>
        <taxon>Eukaryota</taxon>
        <taxon>Metazoa</taxon>
        <taxon>Cnidaria</taxon>
        <taxon>Anthozoa</taxon>
        <taxon>Hexacorallia</taxon>
        <taxon>Scleractinia</taxon>
        <taxon>Fungiina</taxon>
        <taxon>Poritidae</taxon>
        <taxon>Porites</taxon>
    </lineage>
</organism>
<keyword evidence="2" id="KW-0597">Phosphoprotein</keyword>
<gene>
    <name evidence="5" type="ORF">PLOB_00035584</name>
</gene>
<dbReference type="SMART" id="SM00099">
    <property type="entry name" value="btg1"/>
    <property type="match status" value="1"/>
</dbReference>
<dbReference type="PANTHER" id="PTHR17537">
    <property type="entry name" value="TRANSDUCER OF ERBB2 TOB"/>
    <property type="match status" value="1"/>
</dbReference>
<evidence type="ECO:0000259" key="4">
    <source>
        <dbReference type="SMART" id="SM00099"/>
    </source>
</evidence>
<comment type="caution">
    <text evidence="5">The sequence shown here is derived from an EMBL/GenBank/DDBJ whole genome shotgun (WGS) entry which is preliminary data.</text>
</comment>
<feature type="compositionally biased region" description="Polar residues" evidence="3">
    <location>
        <begin position="156"/>
        <end position="167"/>
    </location>
</feature>
<dbReference type="EMBL" id="CALNXK010000005">
    <property type="protein sequence ID" value="CAH3036818.1"/>
    <property type="molecule type" value="Genomic_DNA"/>
</dbReference>
<reference evidence="5 6" key="1">
    <citation type="submission" date="2022-05" db="EMBL/GenBank/DDBJ databases">
        <authorList>
            <consortium name="Genoscope - CEA"/>
            <person name="William W."/>
        </authorList>
    </citation>
    <scope>NUCLEOTIDE SEQUENCE [LARGE SCALE GENOMIC DNA]</scope>
</reference>
<dbReference type="SUPFAM" id="SSF160696">
    <property type="entry name" value="BTG domain-like"/>
    <property type="match status" value="1"/>
</dbReference>
<feature type="compositionally biased region" description="Low complexity" evidence="3">
    <location>
        <begin position="175"/>
        <end position="195"/>
    </location>
</feature>
<proteinExistence type="inferred from homology"/>
<dbReference type="Pfam" id="PF07742">
    <property type="entry name" value="BTG"/>
    <property type="match status" value="1"/>
</dbReference>
<protein>
    <recommendedName>
        <fullName evidence="4">Anti-proliferative protein domain-containing protein</fullName>
    </recommendedName>
</protein>
<sequence>FSTFYKKISEHSPMDLEVQFAVNFLIGYLVNKLPRRRVQLFHEELVKRLTKKFEGHWYPEKPCKGSGYRCLLITDSLDPVLSSAAKESGLNVKDVKANLPEKLCLWIDPQEVSFRIGEQGAVKTIYKAEKKPEEICEETARWVNLLNGHNSGVSNNISPVPFRSQSPPRLMADRSSPVFSSSSSSSSSCSSYNSPFTYSSWSAADESSLYKYRAKRASPTPLSANAKEFIYRSSRESFPLGAPQGKSGLETTRGALLSSSFLDWLNYSEFGNFNTAAQLPILA</sequence>
<evidence type="ECO:0000256" key="2">
    <source>
        <dbReference type="ARBA" id="ARBA00022553"/>
    </source>
</evidence>
<accession>A0ABN8N175</accession>
<feature type="domain" description="Anti-proliferative protein" evidence="4">
    <location>
        <begin position="14"/>
        <end position="119"/>
    </location>
</feature>
<keyword evidence="6" id="KW-1185">Reference proteome</keyword>
<feature type="region of interest" description="Disordered" evidence="3">
    <location>
        <begin position="156"/>
        <end position="195"/>
    </location>
</feature>
<dbReference type="InterPro" id="IPR015676">
    <property type="entry name" value="Tob1/2"/>
</dbReference>
<feature type="non-terminal residue" evidence="5">
    <location>
        <position position="1"/>
    </location>
</feature>
<dbReference type="InterPro" id="IPR002087">
    <property type="entry name" value="Anti_prolifrtn"/>
</dbReference>
<dbReference type="PANTHER" id="PTHR17537:SF5">
    <property type="entry name" value="TRANSDUCER OF ERBB2, ISOFORM A"/>
    <property type="match status" value="1"/>
</dbReference>
<comment type="similarity">
    <text evidence="1">Belongs to the BTG family.</text>
</comment>
<evidence type="ECO:0000256" key="1">
    <source>
        <dbReference type="ARBA" id="ARBA00007989"/>
    </source>
</evidence>
<dbReference type="PRINTS" id="PR00310">
    <property type="entry name" value="ANTIPRLFBTG1"/>
</dbReference>
<evidence type="ECO:0000313" key="5">
    <source>
        <dbReference type="EMBL" id="CAH3036818.1"/>
    </source>
</evidence>
<dbReference type="Gene3D" id="3.90.640.90">
    <property type="entry name" value="Anti-proliferative protein, N-terminal domain"/>
    <property type="match status" value="1"/>
</dbReference>